<evidence type="ECO:0000256" key="1">
    <source>
        <dbReference type="ARBA" id="ARBA00004167"/>
    </source>
</evidence>
<comment type="caution">
    <text evidence="7">The sequence shown here is derived from an EMBL/GenBank/DDBJ whole genome shotgun (WGS) entry which is preliminary data.</text>
</comment>
<dbReference type="GO" id="GO:0016020">
    <property type="term" value="C:membrane"/>
    <property type="evidence" value="ECO:0007669"/>
    <property type="project" value="UniProtKB-SubCell"/>
</dbReference>
<dbReference type="EMBL" id="WIXE01008215">
    <property type="protein sequence ID" value="KAK5979594.1"/>
    <property type="molecule type" value="Genomic_DNA"/>
</dbReference>
<dbReference type="Pfam" id="PF06388">
    <property type="entry name" value="DUF1075"/>
    <property type="match status" value="1"/>
</dbReference>
<accession>A0AAN8J2D3</accession>
<evidence type="ECO:0000256" key="6">
    <source>
        <dbReference type="SAM" id="MobiDB-lite"/>
    </source>
</evidence>
<evidence type="ECO:0000313" key="8">
    <source>
        <dbReference type="Proteomes" id="UP001331761"/>
    </source>
</evidence>
<reference evidence="7 8" key="1">
    <citation type="submission" date="2019-10" db="EMBL/GenBank/DDBJ databases">
        <title>Assembly and Annotation for the nematode Trichostrongylus colubriformis.</title>
        <authorList>
            <person name="Martin J."/>
        </authorList>
    </citation>
    <scope>NUCLEOTIDE SEQUENCE [LARGE SCALE GENOMIC DNA]</scope>
    <source>
        <strain evidence="7">G859</strain>
        <tissue evidence="7">Whole worm</tissue>
    </source>
</reference>
<evidence type="ECO:0000313" key="7">
    <source>
        <dbReference type="EMBL" id="KAK5979594.1"/>
    </source>
</evidence>
<keyword evidence="8" id="KW-1185">Reference proteome</keyword>
<organism evidence="7 8">
    <name type="scientific">Trichostrongylus colubriformis</name>
    <name type="common">Black scour worm</name>
    <dbReference type="NCBI Taxonomy" id="6319"/>
    <lineage>
        <taxon>Eukaryota</taxon>
        <taxon>Metazoa</taxon>
        <taxon>Ecdysozoa</taxon>
        <taxon>Nematoda</taxon>
        <taxon>Chromadorea</taxon>
        <taxon>Rhabditida</taxon>
        <taxon>Rhabditina</taxon>
        <taxon>Rhabditomorpha</taxon>
        <taxon>Strongyloidea</taxon>
        <taxon>Trichostrongylidae</taxon>
        <taxon>Trichostrongylus</taxon>
    </lineage>
</organism>
<keyword evidence="5" id="KW-0472">Membrane</keyword>
<dbReference type="Proteomes" id="UP001331761">
    <property type="component" value="Unassembled WGS sequence"/>
</dbReference>
<feature type="compositionally biased region" description="Polar residues" evidence="6">
    <location>
        <begin position="44"/>
        <end position="57"/>
    </location>
</feature>
<proteinExistence type="inferred from homology"/>
<keyword evidence="4" id="KW-1133">Transmembrane helix</keyword>
<evidence type="ECO:0000256" key="2">
    <source>
        <dbReference type="ARBA" id="ARBA00007363"/>
    </source>
</evidence>
<feature type="region of interest" description="Disordered" evidence="6">
    <location>
        <begin position="43"/>
        <end position="80"/>
    </location>
</feature>
<gene>
    <name evidence="7" type="ORF">GCK32_009550</name>
</gene>
<evidence type="ECO:0000256" key="4">
    <source>
        <dbReference type="ARBA" id="ARBA00022989"/>
    </source>
</evidence>
<dbReference type="InterPro" id="IPR009432">
    <property type="entry name" value="DUF1075"/>
</dbReference>
<evidence type="ECO:0000256" key="5">
    <source>
        <dbReference type="ARBA" id="ARBA00023136"/>
    </source>
</evidence>
<comment type="similarity">
    <text evidence="2">Belongs to the UPF0389 family.</text>
</comment>
<sequence>MLSLAECSSLIPIISRRTALSKFPARMYCDKVTDAYKSAIKTPSHATTAKDGTQHSSIPEYDKQVRSGRLHGADAGNGAQPTKWQKRFLVMTRLYKSQDEIPEYVAYVISIQQSKINSYL</sequence>
<protein>
    <submittedName>
        <fullName evidence="7">Uncharacterized protein</fullName>
    </submittedName>
</protein>
<evidence type="ECO:0000256" key="3">
    <source>
        <dbReference type="ARBA" id="ARBA00022692"/>
    </source>
</evidence>
<name>A0AAN8J2D3_TRICO</name>
<keyword evidence="3" id="KW-0812">Transmembrane</keyword>
<dbReference type="AlphaFoldDB" id="A0AAN8J2D3"/>
<comment type="subcellular location">
    <subcellularLocation>
        <location evidence="1">Membrane</location>
        <topology evidence="1">Single-pass membrane protein</topology>
    </subcellularLocation>
</comment>